<organism evidence="1 2">
    <name type="scientific">Hymenoscyphus albidus</name>
    <dbReference type="NCBI Taxonomy" id="595503"/>
    <lineage>
        <taxon>Eukaryota</taxon>
        <taxon>Fungi</taxon>
        <taxon>Dikarya</taxon>
        <taxon>Ascomycota</taxon>
        <taxon>Pezizomycotina</taxon>
        <taxon>Leotiomycetes</taxon>
        <taxon>Helotiales</taxon>
        <taxon>Helotiaceae</taxon>
        <taxon>Hymenoscyphus</taxon>
    </lineage>
</organism>
<dbReference type="AlphaFoldDB" id="A0A9N9LJN4"/>
<name>A0A9N9LJN4_9HELO</name>
<keyword evidence="2" id="KW-1185">Reference proteome</keyword>
<sequence length="538" mass="59198">MDPTVVESAFRLHKALQDNNVYAVACIDNTAKKIIAKVIDGREPPTLPKQEFPVPTEPATVEPLLSDLDTLITGIYDGACRITHAPVDMQAIRGQCQEIFQNFFGEKFQQLEEQISNTHTSNDESVRSLISEKIAASEAAQLNTIRPMILAASGPYREAAAIRNVSGRVDRFEKTVLGSYRALLMGKIGAAAQMPKMLQDIQSKLAVVEVLERKITALGYSIDELNGKSGEPKPDSDDESLREMVGHMKDKLNAHLLSFYELKDQTLGLEERTEGLQVKTLGLAGKTDFEIRELMTKTTNLEEKTQLHIQRLLAKTAGLETKCDQLTLNAPYQNLEQLGASTTSPSPKEVSSPITNVAPISGSADLASLLSTMKKDIDAATKTHFDLFITSMLMQIDEIRSKVDGFQEKIDGSHKKFDVQSGLEYDGSKVDDMASLHREIEELKVAGEHVMTEEKMLDLLNHWTKKNNFLTEAGISQVCNDICESHFDSALKYAISTGRVASKMAPQGPVNGINPNAAPSTPKWAEKGVYEGNFGVMN</sequence>
<proteinExistence type="predicted"/>
<evidence type="ECO:0000313" key="1">
    <source>
        <dbReference type="EMBL" id="CAG8974350.1"/>
    </source>
</evidence>
<dbReference type="OrthoDB" id="10303967at2759"/>
<reference evidence="1" key="1">
    <citation type="submission" date="2021-07" db="EMBL/GenBank/DDBJ databases">
        <authorList>
            <person name="Durling M."/>
        </authorList>
    </citation>
    <scope>NUCLEOTIDE SEQUENCE</scope>
</reference>
<accession>A0A9N9LJN4</accession>
<dbReference type="Proteomes" id="UP000701801">
    <property type="component" value="Unassembled WGS sequence"/>
</dbReference>
<gene>
    <name evidence="1" type="ORF">HYALB_00006199</name>
</gene>
<protein>
    <submittedName>
        <fullName evidence="1">Uncharacterized protein</fullName>
    </submittedName>
</protein>
<evidence type="ECO:0000313" key="2">
    <source>
        <dbReference type="Proteomes" id="UP000701801"/>
    </source>
</evidence>
<dbReference type="EMBL" id="CAJVRM010000100">
    <property type="protein sequence ID" value="CAG8974350.1"/>
    <property type="molecule type" value="Genomic_DNA"/>
</dbReference>
<comment type="caution">
    <text evidence="1">The sequence shown here is derived from an EMBL/GenBank/DDBJ whole genome shotgun (WGS) entry which is preliminary data.</text>
</comment>